<proteinExistence type="predicted"/>
<organism evidence="2 3">
    <name type="scientific">Corynascus novoguineensis</name>
    <dbReference type="NCBI Taxonomy" id="1126955"/>
    <lineage>
        <taxon>Eukaryota</taxon>
        <taxon>Fungi</taxon>
        <taxon>Dikarya</taxon>
        <taxon>Ascomycota</taxon>
        <taxon>Pezizomycotina</taxon>
        <taxon>Sordariomycetes</taxon>
        <taxon>Sordariomycetidae</taxon>
        <taxon>Sordariales</taxon>
        <taxon>Chaetomiaceae</taxon>
        <taxon>Corynascus</taxon>
    </lineage>
</organism>
<reference evidence="2" key="1">
    <citation type="journal article" date="2023" name="Mol. Phylogenet. Evol.">
        <title>Genome-scale phylogeny and comparative genomics of the fungal order Sordariales.</title>
        <authorList>
            <person name="Hensen N."/>
            <person name="Bonometti L."/>
            <person name="Westerberg I."/>
            <person name="Brannstrom I.O."/>
            <person name="Guillou S."/>
            <person name="Cros-Aarteil S."/>
            <person name="Calhoun S."/>
            <person name="Haridas S."/>
            <person name="Kuo A."/>
            <person name="Mondo S."/>
            <person name="Pangilinan J."/>
            <person name="Riley R."/>
            <person name="LaButti K."/>
            <person name="Andreopoulos B."/>
            <person name="Lipzen A."/>
            <person name="Chen C."/>
            <person name="Yan M."/>
            <person name="Daum C."/>
            <person name="Ng V."/>
            <person name="Clum A."/>
            <person name="Steindorff A."/>
            <person name="Ohm R.A."/>
            <person name="Martin F."/>
            <person name="Silar P."/>
            <person name="Natvig D.O."/>
            <person name="Lalanne C."/>
            <person name="Gautier V."/>
            <person name="Ament-Velasquez S.L."/>
            <person name="Kruys A."/>
            <person name="Hutchinson M.I."/>
            <person name="Powell A.J."/>
            <person name="Barry K."/>
            <person name="Miller A.N."/>
            <person name="Grigoriev I.V."/>
            <person name="Debuchy R."/>
            <person name="Gladieux P."/>
            <person name="Hiltunen Thoren M."/>
            <person name="Johannesson H."/>
        </authorList>
    </citation>
    <scope>NUCLEOTIDE SEQUENCE</scope>
    <source>
        <strain evidence="2">CBS 359.72</strain>
    </source>
</reference>
<accession>A0AAN7CPX2</accession>
<keyword evidence="3" id="KW-1185">Reference proteome</keyword>
<feature type="region of interest" description="Disordered" evidence="1">
    <location>
        <begin position="30"/>
        <end position="247"/>
    </location>
</feature>
<dbReference type="EMBL" id="MU857681">
    <property type="protein sequence ID" value="KAK4246164.1"/>
    <property type="molecule type" value="Genomic_DNA"/>
</dbReference>
<feature type="compositionally biased region" description="Basic and acidic residues" evidence="1">
    <location>
        <begin position="218"/>
        <end position="231"/>
    </location>
</feature>
<sequence length="247" mass="26556">MATPAYSHEPQQSAVKPSPVRYLSEFAVADTPGTAGPEYANGGGGDYLQCRFVPINSQKQQQSSGHHRQGQNHQEGEGGMPSALGRGVRGGSGPVDERERMETRYSYDDDSNHAAISKRENDNVDAGEGQMAMYAEGEVADAVERKAGTRQPKPPRRARRESLSFGSDYSIGSDGQDGADRRGSLPGLHGRGRGEVTLGVGEADLERKRQQQAAARKHIMDARKRGEDVDGRGTAGPSGRQPRAEID</sequence>
<evidence type="ECO:0000256" key="1">
    <source>
        <dbReference type="SAM" id="MobiDB-lite"/>
    </source>
</evidence>
<feature type="compositionally biased region" description="Basic and acidic residues" evidence="1">
    <location>
        <begin position="95"/>
        <end position="122"/>
    </location>
</feature>
<evidence type="ECO:0000313" key="3">
    <source>
        <dbReference type="Proteomes" id="UP001303647"/>
    </source>
</evidence>
<dbReference type="AlphaFoldDB" id="A0AAN7CPX2"/>
<protein>
    <submittedName>
        <fullName evidence="2">Uncharacterized protein</fullName>
    </submittedName>
</protein>
<gene>
    <name evidence="2" type="ORF">C7999DRAFT_33469</name>
</gene>
<comment type="caution">
    <text evidence="2">The sequence shown here is derived from an EMBL/GenBank/DDBJ whole genome shotgun (WGS) entry which is preliminary data.</text>
</comment>
<dbReference type="Proteomes" id="UP001303647">
    <property type="component" value="Unassembled WGS sequence"/>
</dbReference>
<evidence type="ECO:0000313" key="2">
    <source>
        <dbReference type="EMBL" id="KAK4246164.1"/>
    </source>
</evidence>
<name>A0AAN7CPX2_9PEZI</name>
<reference evidence="2" key="2">
    <citation type="submission" date="2023-05" db="EMBL/GenBank/DDBJ databases">
        <authorList>
            <consortium name="Lawrence Berkeley National Laboratory"/>
            <person name="Steindorff A."/>
            <person name="Hensen N."/>
            <person name="Bonometti L."/>
            <person name="Westerberg I."/>
            <person name="Brannstrom I.O."/>
            <person name="Guillou S."/>
            <person name="Cros-Aarteil S."/>
            <person name="Calhoun S."/>
            <person name="Haridas S."/>
            <person name="Kuo A."/>
            <person name="Mondo S."/>
            <person name="Pangilinan J."/>
            <person name="Riley R."/>
            <person name="Labutti K."/>
            <person name="Andreopoulos B."/>
            <person name="Lipzen A."/>
            <person name="Chen C."/>
            <person name="Yanf M."/>
            <person name="Daum C."/>
            <person name="Ng V."/>
            <person name="Clum A."/>
            <person name="Ohm R."/>
            <person name="Martin F."/>
            <person name="Silar P."/>
            <person name="Natvig D."/>
            <person name="Lalanne C."/>
            <person name="Gautier V."/>
            <person name="Ament-Velasquez S.L."/>
            <person name="Kruys A."/>
            <person name="Hutchinson M.I."/>
            <person name="Powell A.J."/>
            <person name="Barry K."/>
            <person name="Miller A.N."/>
            <person name="Grigoriev I.V."/>
            <person name="Debuchy R."/>
            <person name="Gladieux P."/>
            <person name="Thoren M.H."/>
            <person name="Johannesson H."/>
        </authorList>
    </citation>
    <scope>NUCLEOTIDE SEQUENCE</scope>
    <source>
        <strain evidence="2">CBS 359.72</strain>
    </source>
</reference>